<gene>
    <name evidence="9" type="ORF">SAMN05216266_108219</name>
</gene>
<evidence type="ECO:0000256" key="4">
    <source>
        <dbReference type="ARBA" id="ARBA00022989"/>
    </source>
</evidence>
<evidence type="ECO:0000256" key="2">
    <source>
        <dbReference type="ARBA" id="ARBA00022475"/>
    </source>
</evidence>
<dbReference type="OrthoDB" id="5244233at2"/>
<feature type="compositionally biased region" description="Low complexity" evidence="6">
    <location>
        <begin position="14"/>
        <end position="33"/>
    </location>
</feature>
<evidence type="ECO:0000313" key="9">
    <source>
        <dbReference type="EMBL" id="SFB33424.1"/>
    </source>
</evidence>
<dbReference type="PANTHER" id="PTHR36115:SF6">
    <property type="entry name" value="PROLINE-RICH ANTIGEN HOMOLOG"/>
    <property type="match status" value="1"/>
</dbReference>
<dbReference type="RefSeq" id="WP_143101837.1">
    <property type="nucleotide sequence ID" value="NZ_FOKG01000008.1"/>
</dbReference>
<evidence type="ECO:0000259" key="8">
    <source>
        <dbReference type="Pfam" id="PF06271"/>
    </source>
</evidence>
<dbReference type="STRING" id="490629.SAMN05216266_108219"/>
<evidence type="ECO:0000256" key="1">
    <source>
        <dbReference type="ARBA" id="ARBA00004651"/>
    </source>
</evidence>
<evidence type="ECO:0000256" key="5">
    <source>
        <dbReference type="ARBA" id="ARBA00023136"/>
    </source>
</evidence>
<dbReference type="PANTHER" id="PTHR36115">
    <property type="entry name" value="PROLINE-RICH ANTIGEN HOMOLOG-RELATED"/>
    <property type="match status" value="1"/>
</dbReference>
<evidence type="ECO:0000256" key="3">
    <source>
        <dbReference type="ARBA" id="ARBA00022692"/>
    </source>
</evidence>
<protein>
    <submittedName>
        <fullName evidence="9">Uncharacterized membrane protein YckC, RDD family</fullName>
    </submittedName>
</protein>
<dbReference type="EMBL" id="FOKG01000008">
    <property type="protein sequence ID" value="SFB33424.1"/>
    <property type="molecule type" value="Genomic_DNA"/>
</dbReference>
<comment type="subcellular location">
    <subcellularLocation>
        <location evidence="1">Cell membrane</location>
        <topology evidence="1">Multi-pass membrane protein</topology>
    </subcellularLocation>
</comment>
<proteinExistence type="predicted"/>
<dbReference type="InterPro" id="IPR051791">
    <property type="entry name" value="Pra-immunoreactive"/>
</dbReference>
<keyword evidence="3 7" id="KW-0812">Transmembrane</keyword>
<dbReference type="InterPro" id="IPR010432">
    <property type="entry name" value="RDD"/>
</dbReference>
<name>A0A1I1A5W5_9PSEU</name>
<feature type="transmembrane region" description="Helical" evidence="7">
    <location>
        <begin position="68"/>
        <end position="89"/>
    </location>
</feature>
<feature type="compositionally biased region" description="Pro residues" evidence="6">
    <location>
        <begin position="1"/>
        <end position="10"/>
    </location>
</feature>
<keyword evidence="10" id="KW-1185">Reference proteome</keyword>
<organism evidence="9 10">
    <name type="scientific">Amycolatopsis marina</name>
    <dbReference type="NCBI Taxonomy" id="490629"/>
    <lineage>
        <taxon>Bacteria</taxon>
        <taxon>Bacillati</taxon>
        <taxon>Actinomycetota</taxon>
        <taxon>Actinomycetes</taxon>
        <taxon>Pseudonocardiales</taxon>
        <taxon>Pseudonocardiaceae</taxon>
        <taxon>Amycolatopsis</taxon>
    </lineage>
</organism>
<dbReference type="Proteomes" id="UP000243799">
    <property type="component" value="Unassembled WGS sequence"/>
</dbReference>
<keyword evidence="4 7" id="KW-1133">Transmembrane helix</keyword>
<accession>A0A1I1A5W5</accession>
<evidence type="ECO:0000256" key="6">
    <source>
        <dbReference type="SAM" id="MobiDB-lite"/>
    </source>
</evidence>
<dbReference type="Pfam" id="PF06271">
    <property type="entry name" value="RDD"/>
    <property type="match status" value="1"/>
</dbReference>
<evidence type="ECO:0000256" key="7">
    <source>
        <dbReference type="SAM" id="Phobius"/>
    </source>
</evidence>
<reference evidence="10" key="1">
    <citation type="submission" date="2016-10" db="EMBL/GenBank/DDBJ databases">
        <authorList>
            <person name="Varghese N."/>
            <person name="Submissions S."/>
        </authorList>
    </citation>
    <scope>NUCLEOTIDE SEQUENCE [LARGE SCALE GENOMIC DNA]</scope>
    <source>
        <strain evidence="10">CGMCC 4.3568</strain>
    </source>
</reference>
<dbReference type="AlphaFoldDB" id="A0A1I1A5W5"/>
<feature type="transmembrane region" description="Helical" evidence="7">
    <location>
        <begin position="101"/>
        <end position="120"/>
    </location>
</feature>
<feature type="region of interest" description="Disordered" evidence="6">
    <location>
        <begin position="1"/>
        <end position="33"/>
    </location>
</feature>
<keyword evidence="5 7" id="KW-0472">Membrane</keyword>
<dbReference type="GO" id="GO:0005886">
    <property type="term" value="C:plasma membrane"/>
    <property type="evidence" value="ECO:0007669"/>
    <property type="project" value="UniProtKB-SubCell"/>
</dbReference>
<keyword evidence="2" id="KW-1003">Cell membrane</keyword>
<feature type="transmembrane region" description="Helical" evidence="7">
    <location>
        <begin position="164"/>
        <end position="182"/>
    </location>
</feature>
<evidence type="ECO:0000313" key="10">
    <source>
        <dbReference type="Proteomes" id="UP000243799"/>
    </source>
</evidence>
<feature type="domain" description="RDD" evidence="8">
    <location>
        <begin position="58"/>
        <end position="194"/>
    </location>
</feature>
<sequence length="202" mass="21641">MTLPSFPPSPEGGQPPYAEQPYAQQPYYGQAPGAPVFLPPSTPEGQHPDAPVPVRVIASPWRRLGARVLDFFILVIGAGLLAGLGVALASLTGDLGEPEGSALLLLIVFVSLAVLFMLLYEVITTWKWGGTLGKLAVGVRVVRVADGHSFPSLGLSFGRFGIQLVLRAVPLGGLLDVLWLLWDRPLYQCLHDKVTSTVVIRP</sequence>